<evidence type="ECO:0000256" key="5">
    <source>
        <dbReference type="ARBA" id="ARBA00023136"/>
    </source>
</evidence>
<dbReference type="PANTHER" id="PTHR11654">
    <property type="entry name" value="OLIGOPEPTIDE TRANSPORTER-RELATED"/>
    <property type="match status" value="1"/>
</dbReference>
<keyword evidence="5 6" id="KW-0472">Membrane</keyword>
<feature type="transmembrane region" description="Helical" evidence="6">
    <location>
        <begin position="100"/>
        <end position="118"/>
    </location>
</feature>
<evidence type="ECO:0000256" key="4">
    <source>
        <dbReference type="ARBA" id="ARBA00022989"/>
    </source>
</evidence>
<evidence type="ECO:0000313" key="7">
    <source>
        <dbReference type="EMBL" id="GAU51755.1"/>
    </source>
</evidence>
<dbReference type="Gene3D" id="1.20.1250.20">
    <property type="entry name" value="MFS general substrate transporter like domains"/>
    <property type="match status" value="1"/>
</dbReference>
<dbReference type="AlphaFoldDB" id="A0A2Z6PLA7"/>
<evidence type="ECO:0000256" key="1">
    <source>
        <dbReference type="ARBA" id="ARBA00004141"/>
    </source>
</evidence>
<dbReference type="InterPro" id="IPR036259">
    <property type="entry name" value="MFS_trans_sf"/>
</dbReference>
<sequence>MFALSKGDSDGVAPMSVMWLAPHFLLVACCHIFGTVGYTKFFNKESPNSMTTISNSLLCLSLSVGSNLSTIIVNIVHSYTGKQGGADWLASDINKGRLEYFYFIIVGLTVLNLCYFIFCAHRYRYKATPTARNTSVECCRE</sequence>
<feature type="transmembrane region" description="Helical" evidence="6">
    <location>
        <begin position="12"/>
        <end position="36"/>
    </location>
</feature>
<dbReference type="Pfam" id="PF00854">
    <property type="entry name" value="PTR2"/>
    <property type="match status" value="1"/>
</dbReference>
<dbReference type="EMBL" id="DF975500">
    <property type="protein sequence ID" value="GAU51755.1"/>
    <property type="molecule type" value="Genomic_DNA"/>
</dbReference>
<dbReference type="Proteomes" id="UP000242715">
    <property type="component" value="Unassembled WGS sequence"/>
</dbReference>
<dbReference type="OrthoDB" id="8904098at2759"/>
<accession>A0A2Z6PLA7</accession>
<keyword evidence="8" id="KW-1185">Reference proteome</keyword>
<keyword evidence="3 6" id="KW-0812">Transmembrane</keyword>
<proteinExistence type="inferred from homology"/>
<evidence type="ECO:0000313" key="8">
    <source>
        <dbReference type="Proteomes" id="UP000242715"/>
    </source>
</evidence>
<dbReference type="GO" id="GO:0022857">
    <property type="term" value="F:transmembrane transporter activity"/>
    <property type="evidence" value="ECO:0007669"/>
    <property type="project" value="InterPro"/>
</dbReference>
<gene>
    <name evidence="7" type="ORF">TSUD_291150</name>
</gene>
<feature type="transmembrane region" description="Helical" evidence="6">
    <location>
        <begin position="57"/>
        <end position="80"/>
    </location>
</feature>
<dbReference type="InterPro" id="IPR000109">
    <property type="entry name" value="POT_fam"/>
</dbReference>
<comment type="similarity">
    <text evidence="2">Belongs to the major facilitator superfamily. Proton-dependent oligopeptide transporter (POT/PTR) (TC 2.A.17) family.</text>
</comment>
<reference evidence="8" key="1">
    <citation type="journal article" date="2017" name="Front. Plant Sci.">
        <title>Climate Clever Clovers: New Paradigm to Reduce the Environmental Footprint of Ruminants by Breeding Low Methanogenic Forages Utilizing Haplotype Variation.</title>
        <authorList>
            <person name="Kaur P."/>
            <person name="Appels R."/>
            <person name="Bayer P.E."/>
            <person name="Keeble-Gagnere G."/>
            <person name="Wang J."/>
            <person name="Hirakawa H."/>
            <person name="Shirasawa K."/>
            <person name="Vercoe P."/>
            <person name="Stefanova K."/>
            <person name="Durmic Z."/>
            <person name="Nichols P."/>
            <person name="Revell C."/>
            <person name="Isobe S.N."/>
            <person name="Edwards D."/>
            <person name="Erskine W."/>
        </authorList>
    </citation>
    <scope>NUCLEOTIDE SEQUENCE [LARGE SCALE GENOMIC DNA]</scope>
    <source>
        <strain evidence="8">cv. Daliak</strain>
    </source>
</reference>
<evidence type="ECO:0008006" key="9">
    <source>
        <dbReference type="Google" id="ProtNLM"/>
    </source>
</evidence>
<keyword evidence="4 6" id="KW-1133">Transmembrane helix</keyword>
<dbReference type="GO" id="GO:0016020">
    <property type="term" value="C:membrane"/>
    <property type="evidence" value="ECO:0007669"/>
    <property type="project" value="UniProtKB-SubCell"/>
</dbReference>
<dbReference type="PROSITE" id="PS51257">
    <property type="entry name" value="PROKAR_LIPOPROTEIN"/>
    <property type="match status" value="1"/>
</dbReference>
<evidence type="ECO:0000256" key="6">
    <source>
        <dbReference type="SAM" id="Phobius"/>
    </source>
</evidence>
<evidence type="ECO:0000256" key="3">
    <source>
        <dbReference type="ARBA" id="ARBA00022692"/>
    </source>
</evidence>
<organism evidence="7 8">
    <name type="scientific">Trifolium subterraneum</name>
    <name type="common">Subterranean clover</name>
    <dbReference type="NCBI Taxonomy" id="3900"/>
    <lineage>
        <taxon>Eukaryota</taxon>
        <taxon>Viridiplantae</taxon>
        <taxon>Streptophyta</taxon>
        <taxon>Embryophyta</taxon>
        <taxon>Tracheophyta</taxon>
        <taxon>Spermatophyta</taxon>
        <taxon>Magnoliopsida</taxon>
        <taxon>eudicotyledons</taxon>
        <taxon>Gunneridae</taxon>
        <taxon>Pentapetalae</taxon>
        <taxon>rosids</taxon>
        <taxon>fabids</taxon>
        <taxon>Fabales</taxon>
        <taxon>Fabaceae</taxon>
        <taxon>Papilionoideae</taxon>
        <taxon>50 kb inversion clade</taxon>
        <taxon>NPAAA clade</taxon>
        <taxon>Hologalegina</taxon>
        <taxon>IRL clade</taxon>
        <taxon>Trifolieae</taxon>
        <taxon>Trifolium</taxon>
    </lineage>
</organism>
<name>A0A2Z6PLA7_TRISU</name>
<comment type="subcellular location">
    <subcellularLocation>
        <location evidence="1">Membrane</location>
        <topology evidence="1">Multi-pass membrane protein</topology>
    </subcellularLocation>
</comment>
<protein>
    <recommendedName>
        <fullName evidence="9">Proton-dependent oligopeptide transporter family</fullName>
    </recommendedName>
</protein>
<evidence type="ECO:0000256" key="2">
    <source>
        <dbReference type="ARBA" id="ARBA00005982"/>
    </source>
</evidence>